<protein>
    <submittedName>
        <fullName evidence="1">Uncharacterized protein</fullName>
    </submittedName>
</protein>
<dbReference type="Proteomes" id="UP000068164">
    <property type="component" value="Unassembled WGS sequence"/>
</dbReference>
<reference evidence="1 2" key="1">
    <citation type="submission" date="2015-11" db="EMBL/GenBank/DDBJ databases">
        <title>Draft Genome Sequence of the Strain BR 10423 (Rhizobium sp.) isolated from nodules of Mimosa pudica.</title>
        <authorList>
            <person name="Barauna A.C."/>
            <person name="Zilli J.E."/>
            <person name="Simoes-Araujo J.L."/>
            <person name="Reis V.M."/>
            <person name="James E.K."/>
            <person name="Reis F.B.Jr."/>
            <person name="Rouws L.F."/>
            <person name="Passos S.R."/>
            <person name="Gois S.R."/>
        </authorList>
    </citation>
    <scope>NUCLEOTIDE SEQUENCE [LARGE SCALE GENOMIC DNA]</scope>
    <source>
        <strain evidence="1 2">BR10423</strain>
    </source>
</reference>
<proteinExistence type="predicted"/>
<comment type="caution">
    <text evidence="1">The sequence shown here is derived from an EMBL/GenBank/DDBJ whole genome shotgun (WGS) entry which is preliminary data.</text>
</comment>
<accession>A0A120FF92</accession>
<evidence type="ECO:0000313" key="1">
    <source>
        <dbReference type="EMBL" id="KWV42425.1"/>
    </source>
</evidence>
<keyword evidence="2" id="KW-1185">Reference proteome</keyword>
<name>A0A120FF92_9HYPH</name>
<dbReference type="AlphaFoldDB" id="A0A120FF92"/>
<organism evidence="1 2">
    <name type="scientific">Rhizobium altiplani</name>
    <dbReference type="NCBI Taxonomy" id="1864509"/>
    <lineage>
        <taxon>Bacteria</taxon>
        <taxon>Pseudomonadati</taxon>
        <taxon>Pseudomonadota</taxon>
        <taxon>Alphaproteobacteria</taxon>
        <taxon>Hyphomicrobiales</taxon>
        <taxon>Rhizobiaceae</taxon>
        <taxon>Rhizobium/Agrobacterium group</taxon>
        <taxon>Rhizobium</taxon>
    </lineage>
</organism>
<evidence type="ECO:0000313" key="2">
    <source>
        <dbReference type="Proteomes" id="UP000068164"/>
    </source>
</evidence>
<dbReference type="EMBL" id="LNCD01000135">
    <property type="protein sequence ID" value="KWV42425.1"/>
    <property type="molecule type" value="Genomic_DNA"/>
</dbReference>
<gene>
    <name evidence="1" type="ORF">AS026_20700</name>
</gene>
<sequence>MLSNLGTVERVSERPFPVEYVGRRSIAFGKMRLQIEFYLQLSLLGASNNKGTEDEEEVDREISVWCQTREIEARLEVFQQTCISVSSRLASFDFTAQCPPLHLDV</sequence>